<proteinExistence type="predicted"/>
<dbReference type="KEGG" id="abas:ACPOL_6788"/>
<dbReference type="OrthoDB" id="122208at2"/>
<geneLocation type="plasmid" evidence="3">
    <name>pacpol2</name>
</geneLocation>
<keyword evidence="2" id="KW-0614">Plasmid</keyword>
<organism evidence="2 3">
    <name type="scientific">Acidisarcina polymorpha</name>
    <dbReference type="NCBI Taxonomy" id="2211140"/>
    <lineage>
        <taxon>Bacteria</taxon>
        <taxon>Pseudomonadati</taxon>
        <taxon>Acidobacteriota</taxon>
        <taxon>Terriglobia</taxon>
        <taxon>Terriglobales</taxon>
        <taxon>Acidobacteriaceae</taxon>
        <taxon>Acidisarcina</taxon>
    </lineage>
</organism>
<dbReference type="Proteomes" id="UP000253606">
    <property type="component" value="Plasmid pACPOL2"/>
</dbReference>
<evidence type="ECO:0000256" key="1">
    <source>
        <dbReference type="SAM" id="MobiDB-lite"/>
    </source>
</evidence>
<evidence type="ECO:0000313" key="3">
    <source>
        <dbReference type="Proteomes" id="UP000253606"/>
    </source>
</evidence>
<feature type="region of interest" description="Disordered" evidence="1">
    <location>
        <begin position="1"/>
        <end position="48"/>
    </location>
</feature>
<dbReference type="AlphaFoldDB" id="A0A2Z5GAG9"/>
<sequence>MAGFDELSPRPEKDEETTPALLSAGPELSSNTRVSSNQKLTRRIDGRKLRSRGANIQMNIKVTAEEKEMILREASKHIQDLSTGIKNIGEFVVRAVENYRATERC</sequence>
<name>A0A2Z5GAG9_9BACT</name>
<gene>
    <name evidence="2" type="ORF">ACPOL_6788</name>
</gene>
<accession>A0A2Z5GAG9</accession>
<keyword evidence="3" id="KW-1185">Reference proteome</keyword>
<reference evidence="2 3" key="1">
    <citation type="journal article" date="2018" name="Front. Microbiol.">
        <title>Hydrolytic Capabilities as a Key to Environmental Success: Chitinolytic and Cellulolytic Acidobacteria From Acidic Sub-arctic Soils and Boreal Peatlands.</title>
        <authorList>
            <person name="Belova S.E."/>
            <person name="Ravin N.V."/>
            <person name="Pankratov T.A."/>
            <person name="Rakitin A.L."/>
            <person name="Ivanova A.A."/>
            <person name="Beletsky A.V."/>
            <person name="Mardanov A.V."/>
            <person name="Sinninghe Damste J.S."/>
            <person name="Dedysh S.N."/>
        </authorList>
    </citation>
    <scope>NUCLEOTIDE SEQUENCE [LARGE SCALE GENOMIC DNA]</scope>
    <source>
        <strain evidence="2 3">SBC82</strain>
        <plasmid evidence="3">pacpol2</plasmid>
    </source>
</reference>
<protein>
    <submittedName>
        <fullName evidence="2">Uncharacterized protein</fullName>
    </submittedName>
</protein>
<dbReference type="EMBL" id="CP030842">
    <property type="protein sequence ID" value="AXC15998.1"/>
    <property type="molecule type" value="Genomic_DNA"/>
</dbReference>
<feature type="compositionally biased region" description="Polar residues" evidence="1">
    <location>
        <begin position="28"/>
        <end position="39"/>
    </location>
</feature>
<evidence type="ECO:0000313" key="2">
    <source>
        <dbReference type="EMBL" id="AXC15998.1"/>
    </source>
</evidence>